<dbReference type="AlphaFoldDB" id="A0A914YCM1"/>
<name>A0A914YCM1_9BILA</name>
<dbReference type="WBParaSite" id="PSU_v2.g15219.t1">
    <property type="protein sequence ID" value="PSU_v2.g15219.t1"/>
    <property type="gene ID" value="PSU_v2.g15219"/>
</dbReference>
<protein>
    <submittedName>
        <fullName evidence="3">Uncharacterized protein</fullName>
    </submittedName>
</protein>
<proteinExistence type="predicted"/>
<evidence type="ECO:0000313" key="3">
    <source>
        <dbReference type="WBParaSite" id="PSU_v2.g15219.t1"/>
    </source>
</evidence>
<feature type="compositionally biased region" description="Acidic residues" evidence="1">
    <location>
        <begin position="54"/>
        <end position="74"/>
    </location>
</feature>
<accession>A0A914YCM1</accession>
<organism evidence="2 3">
    <name type="scientific">Panagrolaimus superbus</name>
    <dbReference type="NCBI Taxonomy" id="310955"/>
    <lineage>
        <taxon>Eukaryota</taxon>
        <taxon>Metazoa</taxon>
        <taxon>Ecdysozoa</taxon>
        <taxon>Nematoda</taxon>
        <taxon>Chromadorea</taxon>
        <taxon>Rhabditida</taxon>
        <taxon>Tylenchina</taxon>
        <taxon>Panagrolaimomorpha</taxon>
        <taxon>Panagrolaimoidea</taxon>
        <taxon>Panagrolaimidae</taxon>
        <taxon>Panagrolaimus</taxon>
    </lineage>
</organism>
<feature type="region of interest" description="Disordered" evidence="1">
    <location>
        <begin position="47"/>
        <end position="74"/>
    </location>
</feature>
<evidence type="ECO:0000256" key="1">
    <source>
        <dbReference type="SAM" id="MobiDB-lite"/>
    </source>
</evidence>
<sequence length="105" mass="12146">MDFSENPQEGKSTVFYVRFREENVYEEFKKLFNDIADGTHTIHTDVAETSADANEVDEEEEYDEDYGEEENYDEESEVLLESNCKVTLGEAYKSPLSKNVCFCCI</sequence>
<dbReference type="Proteomes" id="UP000887577">
    <property type="component" value="Unplaced"/>
</dbReference>
<evidence type="ECO:0000313" key="2">
    <source>
        <dbReference type="Proteomes" id="UP000887577"/>
    </source>
</evidence>
<reference evidence="3" key="1">
    <citation type="submission" date="2022-11" db="UniProtKB">
        <authorList>
            <consortium name="WormBaseParasite"/>
        </authorList>
    </citation>
    <scope>IDENTIFICATION</scope>
</reference>
<keyword evidence="2" id="KW-1185">Reference proteome</keyword>